<sequence length="296" mass="34762">MVFILAGLVFVSIMIPKFGCFLLNLPHVLFYLPKDIYLYFKHKDYNKCKVGHIIAIIGLFGQGKTLTAVHIVARMYLRKYGKKVWCSRRKKLVYQRVKIISNVDLKVPYEKFISLEQIVYSAENNQKYDDDNDTLTVTLVLGDEFSCQMNSRNFKSNISPVLLNTILTCRHYYIAIYYTTQRFNQVDALLRQVTSYCISCNKTWRLQGIDYYDAWQIENSTSILQVKPYWRSAWFVRNKDYDMYDTLACVDNLKKSSENGDMITESEILALQCNNGNPDNLITPSRKFRKIRKKMR</sequence>
<dbReference type="EMBL" id="FRAC01000006">
    <property type="protein sequence ID" value="SHJ46582.1"/>
    <property type="molecule type" value="Genomic_DNA"/>
</dbReference>
<accession>A0A1M6JJ08</accession>
<feature type="transmembrane region" description="Helical" evidence="1">
    <location>
        <begin position="52"/>
        <end position="73"/>
    </location>
</feature>
<organism evidence="2 3">
    <name type="scientific">Anaerocolumna jejuensis DSM 15929</name>
    <dbReference type="NCBI Taxonomy" id="1121322"/>
    <lineage>
        <taxon>Bacteria</taxon>
        <taxon>Bacillati</taxon>
        <taxon>Bacillota</taxon>
        <taxon>Clostridia</taxon>
        <taxon>Lachnospirales</taxon>
        <taxon>Lachnospiraceae</taxon>
        <taxon>Anaerocolumna</taxon>
    </lineage>
</organism>
<keyword evidence="1" id="KW-1133">Transmembrane helix</keyword>
<protein>
    <submittedName>
        <fullName evidence="2">Zonular occludens toxin (Zot)</fullName>
    </submittedName>
</protein>
<dbReference type="SUPFAM" id="SSF52540">
    <property type="entry name" value="P-loop containing nucleoside triphosphate hydrolases"/>
    <property type="match status" value="1"/>
</dbReference>
<dbReference type="OrthoDB" id="2047624at2"/>
<reference evidence="2 3" key="1">
    <citation type="submission" date="2016-11" db="EMBL/GenBank/DDBJ databases">
        <authorList>
            <person name="Jaros S."/>
            <person name="Januszkiewicz K."/>
            <person name="Wedrychowicz H."/>
        </authorList>
    </citation>
    <scope>NUCLEOTIDE SEQUENCE [LARGE SCALE GENOMIC DNA]</scope>
    <source>
        <strain evidence="2 3">DSM 15929</strain>
    </source>
</reference>
<evidence type="ECO:0000313" key="3">
    <source>
        <dbReference type="Proteomes" id="UP000184386"/>
    </source>
</evidence>
<dbReference type="AlphaFoldDB" id="A0A1M6JJ08"/>
<keyword evidence="3" id="KW-1185">Reference proteome</keyword>
<dbReference type="InterPro" id="IPR027417">
    <property type="entry name" value="P-loop_NTPase"/>
</dbReference>
<evidence type="ECO:0000313" key="2">
    <source>
        <dbReference type="EMBL" id="SHJ46582.1"/>
    </source>
</evidence>
<keyword evidence="1" id="KW-0472">Membrane</keyword>
<dbReference type="STRING" id="1121322.SAMN02745136_00097"/>
<dbReference type="Gene3D" id="3.40.50.300">
    <property type="entry name" value="P-loop containing nucleotide triphosphate hydrolases"/>
    <property type="match status" value="1"/>
</dbReference>
<gene>
    <name evidence="2" type="ORF">SAMN02745136_00097</name>
</gene>
<feature type="transmembrane region" description="Helical" evidence="1">
    <location>
        <begin position="7"/>
        <end position="32"/>
    </location>
</feature>
<dbReference type="RefSeq" id="WP_073271754.1">
    <property type="nucleotide sequence ID" value="NZ_FRAC01000006.1"/>
</dbReference>
<name>A0A1M6JJ08_9FIRM</name>
<evidence type="ECO:0000256" key="1">
    <source>
        <dbReference type="SAM" id="Phobius"/>
    </source>
</evidence>
<dbReference type="Proteomes" id="UP000184386">
    <property type="component" value="Unassembled WGS sequence"/>
</dbReference>
<keyword evidence="1" id="KW-0812">Transmembrane</keyword>
<proteinExistence type="predicted"/>